<proteinExistence type="predicted"/>
<reference evidence="2 3" key="2">
    <citation type="submission" date="2018-11" db="EMBL/GenBank/DDBJ databases">
        <authorList>
            <consortium name="Pathogen Informatics"/>
        </authorList>
    </citation>
    <scope>NUCLEOTIDE SEQUENCE [LARGE SCALE GENOMIC DNA]</scope>
</reference>
<feature type="compositionally biased region" description="Basic and acidic residues" evidence="1">
    <location>
        <begin position="62"/>
        <end position="75"/>
    </location>
</feature>
<feature type="region of interest" description="Disordered" evidence="1">
    <location>
        <begin position="62"/>
        <end position="142"/>
    </location>
</feature>
<sequence>MIKAIWVGVVIRERCHKRGPFGSRNFSTLLASFSRYIVVGLHNGGLVVFNVNFNCWREKIRDGGDLKDHQPEPSLRRPMLQEEGGEGKKEMKPSSSHPSSHTNTEEDGSNATTAPTETVEEEEIKSSEMDTELNRPILLSGN</sequence>
<gene>
    <name evidence="2" type="ORF">HDID_LOCUS11235</name>
</gene>
<dbReference type="Proteomes" id="UP000274504">
    <property type="component" value="Unassembled WGS sequence"/>
</dbReference>
<evidence type="ECO:0000313" key="2">
    <source>
        <dbReference type="EMBL" id="VDL65174.1"/>
    </source>
</evidence>
<dbReference type="EMBL" id="UYSG01013076">
    <property type="protein sequence ID" value="VDL65174.1"/>
    <property type="molecule type" value="Genomic_DNA"/>
</dbReference>
<dbReference type="AlphaFoldDB" id="A0A0R3SZP2"/>
<evidence type="ECO:0000256" key="1">
    <source>
        <dbReference type="SAM" id="MobiDB-lite"/>
    </source>
</evidence>
<evidence type="ECO:0000313" key="3">
    <source>
        <dbReference type="Proteomes" id="UP000274504"/>
    </source>
</evidence>
<organism evidence="4">
    <name type="scientific">Hymenolepis diminuta</name>
    <name type="common">Rat tapeworm</name>
    <dbReference type="NCBI Taxonomy" id="6216"/>
    <lineage>
        <taxon>Eukaryota</taxon>
        <taxon>Metazoa</taxon>
        <taxon>Spiralia</taxon>
        <taxon>Lophotrochozoa</taxon>
        <taxon>Platyhelminthes</taxon>
        <taxon>Cestoda</taxon>
        <taxon>Eucestoda</taxon>
        <taxon>Cyclophyllidea</taxon>
        <taxon>Hymenolepididae</taxon>
        <taxon>Hymenolepis</taxon>
    </lineage>
</organism>
<dbReference type="WBParaSite" id="HDID_0001123801-mRNA-1">
    <property type="protein sequence ID" value="HDID_0001123801-mRNA-1"/>
    <property type="gene ID" value="HDID_0001123801"/>
</dbReference>
<protein>
    <submittedName>
        <fullName evidence="4">Transcription factor WD40-like family</fullName>
    </submittedName>
</protein>
<reference evidence="4" key="1">
    <citation type="submission" date="2017-02" db="UniProtKB">
        <authorList>
            <consortium name="WormBaseParasite"/>
        </authorList>
    </citation>
    <scope>IDENTIFICATION</scope>
</reference>
<evidence type="ECO:0000313" key="4">
    <source>
        <dbReference type="WBParaSite" id="HDID_0001123801-mRNA-1"/>
    </source>
</evidence>
<name>A0A0R3SZP2_HYMDI</name>
<accession>A0A0R3SZP2</accession>